<dbReference type="InterPro" id="IPR022655">
    <property type="entry name" value="DUF1553"/>
</dbReference>
<protein>
    <submittedName>
        <fullName evidence="3">Bacterial Ig-like domain (Group 2)</fullName>
    </submittedName>
</protein>
<dbReference type="KEGG" id="ahel:Q31a_33980"/>
<dbReference type="PANTHER" id="PTHR35889">
    <property type="entry name" value="CYCLOINULO-OLIGOSACCHARIDE FRUCTANOTRANSFERASE-RELATED"/>
    <property type="match status" value="1"/>
</dbReference>
<dbReference type="OrthoDB" id="219271at2"/>
<evidence type="ECO:0000259" key="1">
    <source>
        <dbReference type="Pfam" id="PF07583"/>
    </source>
</evidence>
<proteinExistence type="predicted"/>
<dbReference type="Gene3D" id="2.60.40.1080">
    <property type="match status" value="2"/>
</dbReference>
<dbReference type="InterPro" id="IPR013783">
    <property type="entry name" value="Ig-like_fold"/>
</dbReference>
<gene>
    <name evidence="3" type="ORF">Q31a_33980</name>
</gene>
<dbReference type="Proteomes" id="UP000318017">
    <property type="component" value="Chromosome"/>
</dbReference>
<dbReference type="PANTHER" id="PTHR35889:SF3">
    <property type="entry name" value="F-BOX DOMAIN-CONTAINING PROTEIN"/>
    <property type="match status" value="1"/>
</dbReference>
<dbReference type="Pfam" id="PF07583">
    <property type="entry name" value="PSCyt2"/>
    <property type="match status" value="1"/>
</dbReference>
<name>A0A518G914_9BACT</name>
<feature type="domain" description="DUF1549" evidence="1">
    <location>
        <begin position="1091"/>
        <end position="1273"/>
    </location>
</feature>
<dbReference type="Gene3D" id="2.60.120.380">
    <property type="match status" value="2"/>
</dbReference>
<dbReference type="Pfam" id="PF07587">
    <property type="entry name" value="PSD1"/>
    <property type="match status" value="1"/>
</dbReference>
<reference evidence="3 4" key="1">
    <citation type="submission" date="2019-02" db="EMBL/GenBank/DDBJ databases">
        <title>Deep-cultivation of Planctomycetes and their phenomic and genomic characterization uncovers novel biology.</title>
        <authorList>
            <person name="Wiegand S."/>
            <person name="Jogler M."/>
            <person name="Boedeker C."/>
            <person name="Pinto D."/>
            <person name="Vollmers J."/>
            <person name="Rivas-Marin E."/>
            <person name="Kohn T."/>
            <person name="Peeters S.H."/>
            <person name="Heuer A."/>
            <person name="Rast P."/>
            <person name="Oberbeckmann S."/>
            <person name="Bunk B."/>
            <person name="Jeske O."/>
            <person name="Meyerdierks A."/>
            <person name="Storesund J.E."/>
            <person name="Kallscheuer N."/>
            <person name="Luecker S."/>
            <person name="Lage O.M."/>
            <person name="Pohl T."/>
            <person name="Merkel B.J."/>
            <person name="Hornburger P."/>
            <person name="Mueller R.-W."/>
            <person name="Bruemmer F."/>
            <person name="Labrenz M."/>
            <person name="Spormann A.M."/>
            <person name="Op den Camp H."/>
            <person name="Overmann J."/>
            <person name="Amann R."/>
            <person name="Jetten M.S.M."/>
            <person name="Mascher T."/>
            <person name="Medema M.H."/>
            <person name="Devos D.P."/>
            <person name="Kaster A.-K."/>
            <person name="Ovreas L."/>
            <person name="Rohde M."/>
            <person name="Galperin M.Y."/>
            <person name="Jogler C."/>
        </authorList>
    </citation>
    <scope>NUCLEOTIDE SEQUENCE [LARGE SCALE GENOMIC DNA]</scope>
    <source>
        <strain evidence="3 4">Q31a</strain>
    </source>
</reference>
<evidence type="ECO:0000259" key="2">
    <source>
        <dbReference type="Pfam" id="PF07587"/>
    </source>
</evidence>
<evidence type="ECO:0000313" key="4">
    <source>
        <dbReference type="Proteomes" id="UP000318017"/>
    </source>
</evidence>
<dbReference type="Gene3D" id="2.60.40.10">
    <property type="entry name" value="Immunoglobulins"/>
    <property type="match status" value="1"/>
</dbReference>
<sequence>MFVSSLPPSPSNVFWTSHAMFLRLFPLVLALLWQFSAVGNAQTTLVSIAPKTCVPGETTILRLTGTNFGESLKAATNAPGVKLRLQVIDPTQATLEVEAPSDVPLGAWGIWLAAESGVMKRQALLMDDLPTVVDSGGNQSQASAQSLPSLCAVDGVCDSSTSDFYKFQVAEGARVSIAVHAQELQSTMDPVVRLLDAAGKTLHLADDDSVGPDCKFSYRFASAGVYWVEVFDSRHAAGSSDYHLRIGDFPLLSHCEPLAVRAGETTPIHFVSLDDEKIEPQVFQTPANGQTFIRNIGAKLPGGLSSAWLPLIVGKIPQETENSHSKAALADVVSETADANVSTVNAVELALPIGISGRLSQPREVDRYLLTGKQGQSISIVTRTRSLGCPTLLRMRLYDAAGTLLVESPINDQDEWTLQHAVAADGPLTLEVEDLLKRGGDSYGYWIEASAAPGFQVALKPEAATLEQHLLEPGVGACAIDLNIARHGYEGPLEFALQEPVAGLSLLNPNVPAGAKQARLYLRSDEEWKSAGVALVRLQATAVDDPTQIELVESRSLARVKEPAVLFPGEWSNGTLALGEVSESTSAFSLAPAAKLSFARPVGTHAATFTLQRAVPEFKAGVQLLGSSLPQGWTMSATAENDTYTATLNRDPNATEEPDQIELMVYGEWGGRGRLETYEFPVSWFDPLRVDLQILEPSLAGGQVRLRAEVARRGEDPQPVTLTFPNLPAGITAPESLTIAADQSELVFELQVSDQIDVSQVIELAVAAKSSHAGNEFTVASSIAQLHVQPSPDALVVYPSKVELQDARDHQQLVIVGNSAQGTRDWTRFARLESANPETATVVDGVVQPHANGTTHITVRVGSLQHTVEVQVSGFDTPRPIAFESEVLVALSKQGCNSGACHGSPSGKGGFRLSLRAFDLKLDELTLIREDFGRRTNPLDAEQSLLLLKPLMKVAHGGGKQLHENDPALSILRDWIATGAQADPPETPRVTRLEVVPSGRQILPVSDGGQQLAVTAHFADGTQRDVTELAAYESSDTSVANIDERGFIAPATRGEIAILVRFLEHIESVPIMTVEEVPDFEWSSPEPRNYIDELVHAKLQQLKYSPSEVCSDAEFVRRVNLDVLGVLPTVSETEQFLSNTSVTKRAELIDALLDREEYAKFWALKWGDLLRMTSKLVGEEGVYKYHRWVEESLRSNMPYDQFATELLTGSGSTLENPPANFYRTSTDMNESVETISQIFLGARLQCAKCHNHPFERWTQDNYYGLGAFFNQVQRRKTERPGEMFVYTSFSGEVTQPRTGMVMQPWLPQQGSQPAKPNVDRRLAFADWLVAPHNPYFARIEANRLWSHLFSRGIVDPIDDFRDSNPPSNAPLLDALAEDFVESGYDRKHLLRVILNSNTYQASANANSFNEQDTTFFSHQIPRLLSAEQLLDAINRTLELQQGFGKLPSGTLATQLPAPDVVKNEFLKVFGQPERSTVCACERSDSSNLGMAIELFNGPMMHEKLRDGNNSFRKNLAAELPVEEVIRQLYLAALCREPNEVELQLALTHCAQGEDPAVGVEDLCWALFNTDEFLFQH</sequence>
<dbReference type="InterPro" id="IPR011444">
    <property type="entry name" value="DUF1549"/>
</dbReference>
<dbReference type="EMBL" id="CP036298">
    <property type="protein sequence ID" value="QDV25076.1"/>
    <property type="molecule type" value="Genomic_DNA"/>
</dbReference>
<keyword evidence="4" id="KW-1185">Reference proteome</keyword>
<accession>A0A518G914</accession>
<evidence type="ECO:0000313" key="3">
    <source>
        <dbReference type="EMBL" id="QDV25076.1"/>
    </source>
</evidence>
<organism evidence="3 4">
    <name type="scientific">Aureliella helgolandensis</name>
    <dbReference type="NCBI Taxonomy" id="2527968"/>
    <lineage>
        <taxon>Bacteria</taxon>
        <taxon>Pseudomonadati</taxon>
        <taxon>Planctomycetota</taxon>
        <taxon>Planctomycetia</taxon>
        <taxon>Pirellulales</taxon>
        <taxon>Pirellulaceae</taxon>
        <taxon>Aureliella</taxon>
    </lineage>
</organism>
<feature type="domain" description="DUF1553" evidence="2">
    <location>
        <begin position="1320"/>
        <end position="1547"/>
    </location>
</feature>